<sequence length="277" mass="31607">MSQPPKFETGSRAGTGPHVTLAEITALRDHWLNIVNDYEVFHENYSTDDPEVKKAFLRAKLPTREQLKEYLALANKLYAKILAGRTPQRGQANIRWDFERLVRLRDDIRGYMDRLQVELRALGLREPGEDEDEEDETTSQNPTISSEVVEPPSPVPANQSHFGPNPNPPAYRPTMQIPSFAQRLLPGYRERSVSPPAARSSRPPPPNQQAFRPGVESDEMRRLRDDNRHLQEENTGLRTELADTVHDVNHVIQELKARDAEIGRLKAALEKEKNNKK</sequence>
<feature type="compositionally biased region" description="Acidic residues" evidence="1">
    <location>
        <begin position="128"/>
        <end position="137"/>
    </location>
</feature>
<feature type="region of interest" description="Disordered" evidence="1">
    <location>
        <begin position="191"/>
        <end position="238"/>
    </location>
</feature>
<protein>
    <submittedName>
        <fullName evidence="2">Uncharacterized protein</fullName>
    </submittedName>
</protein>
<keyword evidence="3" id="KW-1185">Reference proteome</keyword>
<evidence type="ECO:0000313" key="2">
    <source>
        <dbReference type="EMBL" id="PMD32674.1"/>
    </source>
</evidence>
<accession>A0A2J6R2C9</accession>
<name>A0A2J6R2C9_HYAVF</name>
<feature type="compositionally biased region" description="Basic and acidic residues" evidence="1">
    <location>
        <begin position="218"/>
        <end position="232"/>
    </location>
</feature>
<organism evidence="2 3">
    <name type="scientific">Hyaloscypha variabilis (strain UAMH 11265 / GT02V1 / F)</name>
    <name type="common">Meliniomyces variabilis</name>
    <dbReference type="NCBI Taxonomy" id="1149755"/>
    <lineage>
        <taxon>Eukaryota</taxon>
        <taxon>Fungi</taxon>
        <taxon>Dikarya</taxon>
        <taxon>Ascomycota</taxon>
        <taxon>Pezizomycotina</taxon>
        <taxon>Leotiomycetes</taxon>
        <taxon>Helotiales</taxon>
        <taxon>Hyaloscyphaceae</taxon>
        <taxon>Hyaloscypha</taxon>
        <taxon>Hyaloscypha variabilis</taxon>
    </lineage>
</organism>
<dbReference type="AlphaFoldDB" id="A0A2J6R2C9"/>
<evidence type="ECO:0000256" key="1">
    <source>
        <dbReference type="SAM" id="MobiDB-lite"/>
    </source>
</evidence>
<evidence type="ECO:0000313" key="3">
    <source>
        <dbReference type="Proteomes" id="UP000235786"/>
    </source>
</evidence>
<reference evidence="2 3" key="1">
    <citation type="submission" date="2016-04" db="EMBL/GenBank/DDBJ databases">
        <title>A degradative enzymes factory behind the ericoid mycorrhizal symbiosis.</title>
        <authorList>
            <consortium name="DOE Joint Genome Institute"/>
            <person name="Martino E."/>
            <person name="Morin E."/>
            <person name="Grelet G."/>
            <person name="Kuo A."/>
            <person name="Kohler A."/>
            <person name="Daghino S."/>
            <person name="Barry K."/>
            <person name="Choi C."/>
            <person name="Cichocki N."/>
            <person name="Clum A."/>
            <person name="Copeland A."/>
            <person name="Hainaut M."/>
            <person name="Haridas S."/>
            <person name="Labutti K."/>
            <person name="Lindquist E."/>
            <person name="Lipzen A."/>
            <person name="Khouja H.-R."/>
            <person name="Murat C."/>
            <person name="Ohm R."/>
            <person name="Olson A."/>
            <person name="Spatafora J."/>
            <person name="Veneault-Fourrey C."/>
            <person name="Henrissat B."/>
            <person name="Grigoriev I."/>
            <person name="Martin F."/>
            <person name="Perotto S."/>
        </authorList>
    </citation>
    <scope>NUCLEOTIDE SEQUENCE [LARGE SCALE GENOMIC DNA]</scope>
    <source>
        <strain evidence="2 3">F</strain>
    </source>
</reference>
<dbReference type="OrthoDB" id="3562327at2759"/>
<gene>
    <name evidence="2" type="ORF">L207DRAFT_535975</name>
</gene>
<feature type="region of interest" description="Disordered" evidence="1">
    <location>
        <begin position="124"/>
        <end position="174"/>
    </location>
</feature>
<proteinExistence type="predicted"/>
<dbReference type="EMBL" id="KZ613958">
    <property type="protein sequence ID" value="PMD32674.1"/>
    <property type="molecule type" value="Genomic_DNA"/>
</dbReference>
<dbReference type="Proteomes" id="UP000235786">
    <property type="component" value="Unassembled WGS sequence"/>
</dbReference>